<dbReference type="InterPro" id="IPR015919">
    <property type="entry name" value="Cadherin-like_sf"/>
</dbReference>
<feature type="domain" description="Bacterial Ig-like" evidence="3">
    <location>
        <begin position="305"/>
        <end position="391"/>
    </location>
</feature>
<sequence length="1532" mass="147934">MLVTLALVVAGLVAGLVAVAPAASAAPTCGATTCSISYGLTRSLQTFTVPADVTSVTATVTGASGGGAYSGKGGQTTATLGVTPGQNLSVLVGAGGGYTGDGVYARSYGGGGGVDPSALYSSTGGGGSFVFNAGGGLLLAAGGGGGSQGPPTSPLAPNRAGGDGNGAATPSNDGNGRTGRTDNTFASMAPAYGGTQTAGGTGGRSMANSTTAHGTGSNGTGPASGGAPGNGGDGAIGGSSPGGNGGGGGGGYYGGGGGGYIMGAGGGSGFAAASATDVSSAAGVNTGDGSITFTWTNSVPTTTSLSASPASGAVDGNSVTLTATVTSGSGTPTGTVTFRDGSATISGCGAVTVSGGTATCVTFFAAGTRSLTAAYVGAGLFATSTGTIGSYSVASLPQVTTSSLANGTVGSAYSVALAAAGGSGAPYTFSLQSGSLPAGLSLSGQTITGTPTTAGTAVAFTIKVTDSASNTGTRALSLQIGKAAQAVAFTLSPGTAVVDTTYTITEITPGGGTQPVVFNGNAVCSVSGTTVTFDHAGSCSVTATQAGDANHTAAAPLTHTVAVGRAAQAIAFTSTAPTSATVDGDTYTVTATGGPSGQPVTFTAGAGCSVTTTTSPTLGEHAATVSFSNAGTCVVTADQEGSSDYSAAAARTQQVAVGKGAQAVNFESPPPSDARVDGSYDVATSGGGSGRPVTLGIAPTSADVCSIVGTTVTFDHAGTCVVTADQDGNADYDAAPQNEQSIAVGKAAQDVAISSAAPASAKVDGSYDVDATGNTLSGVPVTITVTSHPATACSLANDTVAFAHVGTCTVTATQPGNADYTAGTAQQVITIGQATGTVSFSSTAPGAAKVGGSYVPAITAGPGSGTPVLVADGGAAASCVLADDATTVELQHPGSCTVTVSQLGGADYTDATTEQFFSVAKGTQAVAFTLDPSSPTVGGTYDIPSTTKGSGTAPLVLTGNDSCTVDGTSVTFVHADTCTVTATQAGDDDWASATPVSHSVEVAKREQELLVTSDTPSTGVVDGTHTLTVTGGRSSEPIEIVLGTGGLDPACTGEVDTSAPDGVQRATVPITFTRVGSCTVAITQDGDDDHTTAASSAFSIAVLGKATTTTLSLSSAAIVHGQPATATATVGGASTGTVTFSLDGTPFARTELADSAATTVALPGALMDVGSHAVAATFAPANPNTWAASATAADSTIAVTPARTSVSVKVGATSLVATVTVQAPSTDVATGSVTFYVGGEPVGTADIVDGVATLAYVLPPGDSKAVSAVYSGRSGGTGASEVDASSGSTARSNPTVTAVASSSTAITPFGWYSQPVTVQFVCSGGDGAVTCPGPEVVTRNGITTVTATVVASDGGATTASTTVKLDQTPPTVAIKGVVDGSVYAGTLPKIGCEADDRMSGIAECTLMRTTRGDKVTYTAVAVDRAGNATQATATVGRSPVLITGAKHRDGVPVVKAGRRYTLVFTGTLRPTYVNAKPFPGKPRTDGRRFVKVGKNRWALGVVFTKDRRGHKLWNFGVTVGKKTSVVTVQVTR</sequence>
<organism evidence="4 5">
    <name type="scientific">Nocardioides alpinus</name>
    <dbReference type="NCBI Taxonomy" id="748909"/>
    <lineage>
        <taxon>Bacteria</taxon>
        <taxon>Bacillati</taxon>
        <taxon>Actinomycetota</taxon>
        <taxon>Actinomycetes</taxon>
        <taxon>Propionibacteriales</taxon>
        <taxon>Nocardioidaceae</taxon>
        <taxon>Nocardioides</taxon>
    </lineage>
</organism>
<evidence type="ECO:0000259" key="3">
    <source>
        <dbReference type="Pfam" id="PF16640"/>
    </source>
</evidence>
<protein>
    <submittedName>
        <fullName evidence="4">Ig-like domain (Group 3)</fullName>
    </submittedName>
</protein>
<dbReference type="Proteomes" id="UP000199113">
    <property type="component" value="Unassembled WGS sequence"/>
</dbReference>
<dbReference type="GO" id="GO:0005975">
    <property type="term" value="P:carbohydrate metabolic process"/>
    <property type="evidence" value="ECO:0007669"/>
    <property type="project" value="UniProtKB-ARBA"/>
</dbReference>
<evidence type="ECO:0000256" key="2">
    <source>
        <dbReference type="SAM" id="SignalP"/>
    </source>
</evidence>
<dbReference type="STRING" id="748909.SAMN05192575_10954"/>
<accession>A0A1I1AHS7</accession>
<feature type="region of interest" description="Disordered" evidence="1">
    <location>
        <begin position="142"/>
        <end position="241"/>
    </location>
</feature>
<dbReference type="InterPro" id="IPR013783">
    <property type="entry name" value="Ig-like_fold"/>
</dbReference>
<dbReference type="InterPro" id="IPR032109">
    <property type="entry name" value="Big_3_5"/>
</dbReference>
<evidence type="ECO:0000313" key="5">
    <source>
        <dbReference type="Proteomes" id="UP000199113"/>
    </source>
</evidence>
<name>A0A1I1AHS7_9ACTN</name>
<gene>
    <name evidence="4" type="ORF">SAMN05192575_10954</name>
</gene>
<feature type="chain" id="PRO_5011617809" evidence="2">
    <location>
        <begin position="26"/>
        <end position="1532"/>
    </location>
</feature>
<reference evidence="5" key="1">
    <citation type="submission" date="2016-10" db="EMBL/GenBank/DDBJ databases">
        <authorList>
            <person name="Varghese N."/>
            <person name="Submissions S."/>
        </authorList>
    </citation>
    <scope>NUCLEOTIDE SEQUENCE [LARGE SCALE GENOMIC DNA]</scope>
    <source>
        <strain evidence="5">CGMCC 1.10697</strain>
    </source>
</reference>
<keyword evidence="2" id="KW-0732">Signal</keyword>
<dbReference type="Gene3D" id="2.60.40.10">
    <property type="entry name" value="Immunoglobulins"/>
    <property type="match status" value="4"/>
</dbReference>
<dbReference type="EMBL" id="FOKC01000009">
    <property type="protein sequence ID" value="SFB37507.1"/>
    <property type="molecule type" value="Genomic_DNA"/>
</dbReference>
<dbReference type="SUPFAM" id="SSF49313">
    <property type="entry name" value="Cadherin-like"/>
    <property type="match status" value="1"/>
</dbReference>
<feature type="compositionally biased region" description="Gly residues" evidence="1">
    <location>
        <begin position="216"/>
        <end position="241"/>
    </location>
</feature>
<evidence type="ECO:0000313" key="4">
    <source>
        <dbReference type="EMBL" id="SFB37507.1"/>
    </source>
</evidence>
<feature type="signal peptide" evidence="2">
    <location>
        <begin position="1"/>
        <end position="25"/>
    </location>
</feature>
<dbReference type="Pfam" id="PF05345">
    <property type="entry name" value="He_PIG"/>
    <property type="match status" value="1"/>
</dbReference>
<dbReference type="GO" id="GO:0005509">
    <property type="term" value="F:calcium ion binding"/>
    <property type="evidence" value="ECO:0007669"/>
    <property type="project" value="InterPro"/>
</dbReference>
<dbReference type="Pfam" id="PF16640">
    <property type="entry name" value="Big_3_5"/>
    <property type="match status" value="1"/>
</dbReference>
<evidence type="ECO:0000256" key="1">
    <source>
        <dbReference type="SAM" id="MobiDB-lite"/>
    </source>
</evidence>
<proteinExistence type="predicted"/>
<dbReference type="GO" id="GO:0016020">
    <property type="term" value="C:membrane"/>
    <property type="evidence" value="ECO:0007669"/>
    <property type="project" value="InterPro"/>
</dbReference>